<evidence type="ECO:0000256" key="5">
    <source>
        <dbReference type="ARBA" id="ARBA00023136"/>
    </source>
</evidence>
<keyword evidence="9" id="KW-1185">Reference proteome</keyword>
<proteinExistence type="inferred from homology"/>
<sequence length="663" mass="74116">MSQVRLEWPDFVVIGLYFVFVLAVGMWASWRSKTDNISGYFLASRNMHWILVGASLFASNIGSGHFVGVAGSAAAAGIGIGAYELSAIYIAIILGWLFVPVYMASGIVTMPEYIRKRFGGQRIRIYLSVLSLLLYVFTKISADLYAGALFIQLAIGNTSEESLYLSIIFLLAIAALFTIAGGLSAVIWTDFVQTILMLIGAFILMGISFAEVGGYNKMIEGFFNAFPQNISNLECARIPDYSMHLLRDPLPGKSDLPWTGVVFGLTISSIWYWCSDQVIVQRCLASKNMTHAKGGCILAGYLKVLPLFLMVFPGMISRILNADTVACNDPDECYRICQSRYGCTNTAYPELVIKYMPVGLRGMMLAVMLAALMSSLTSVFNSSSTIFTIDIWTRIRKAASDIELLIVGRVFTLVLVTVSILWIPIIQSSKESQLFNYIQSVTSYLAPPVCAIYILAVFTNRINEKGAFWSLMIGLATGIIRFGLEFGYVIPPCGSVEPDTRPEVIMRIVGDIHFLHFGCILFLITGFFAVIISALTEPLDPAYLHRLTWWTRYSRKVRLDLRDEIEEQAELAKRRELKRQNESETNLVEKKLPTWRRALNFVCGVETQKVTTVIENDRVKLSPQEEAKEAADFLKEDHFWGRFVNINAIIIMGCASFLWGFYA</sequence>
<keyword evidence="3 7" id="KW-0812">Transmembrane</keyword>
<reference evidence="8" key="1">
    <citation type="submission" date="2023-07" db="EMBL/GenBank/DDBJ databases">
        <title>Chromosome-level genome assembly of Artemia franciscana.</title>
        <authorList>
            <person name="Jo E."/>
        </authorList>
    </citation>
    <scope>NUCLEOTIDE SEQUENCE</scope>
    <source>
        <tissue evidence="8">Whole body</tissue>
    </source>
</reference>
<dbReference type="GO" id="GO:0005886">
    <property type="term" value="C:plasma membrane"/>
    <property type="evidence" value="ECO:0007669"/>
    <property type="project" value="TreeGrafter"/>
</dbReference>
<evidence type="ECO:0000256" key="7">
    <source>
        <dbReference type="SAM" id="Phobius"/>
    </source>
</evidence>
<feature type="transmembrane region" description="Helical" evidence="7">
    <location>
        <begin position="86"/>
        <end position="104"/>
    </location>
</feature>
<feature type="transmembrane region" description="Helical" evidence="7">
    <location>
        <begin position="643"/>
        <end position="662"/>
    </location>
</feature>
<dbReference type="PANTHER" id="PTHR11819:SF195">
    <property type="entry name" value="SODIUM_GLUCOSE COTRANSPORTER 4"/>
    <property type="match status" value="1"/>
</dbReference>
<feature type="transmembrane region" description="Helical" evidence="7">
    <location>
        <begin position="437"/>
        <end position="456"/>
    </location>
</feature>
<feature type="transmembrane region" description="Helical" evidence="7">
    <location>
        <begin position="364"/>
        <end position="392"/>
    </location>
</feature>
<feature type="transmembrane region" description="Helical" evidence="7">
    <location>
        <begin position="12"/>
        <end position="30"/>
    </location>
</feature>
<dbReference type="Pfam" id="PF00474">
    <property type="entry name" value="SSF"/>
    <property type="match status" value="1"/>
</dbReference>
<dbReference type="PROSITE" id="PS00457">
    <property type="entry name" value="NA_SOLUT_SYMP_2"/>
    <property type="match status" value="1"/>
</dbReference>
<dbReference type="Gene3D" id="1.20.1730.10">
    <property type="entry name" value="Sodium/glucose cotransporter"/>
    <property type="match status" value="1"/>
</dbReference>
<evidence type="ECO:0000256" key="4">
    <source>
        <dbReference type="ARBA" id="ARBA00022989"/>
    </source>
</evidence>
<evidence type="ECO:0000256" key="1">
    <source>
        <dbReference type="ARBA" id="ARBA00004141"/>
    </source>
</evidence>
<feature type="transmembrane region" description="Helical" evidence="7">
    <location>
        <begin position="163"/>
        <end position="188"/>
    </location>
</feature>
<gene>
    <name evidence="8" type="ORF">QYM36_002341</name>
</gene>
<dbReference type="InterPro" id="IPR038377">
    <property type="entry name" value="Na/Glc_symporter_sf"/>
</dbReference>
<dbReference type="NCBIfam" id="TIGR00813">
    <property type="entry name" value="sss"/>
    <property type="match status" value="1"/>
</dbReference>
<evidence type="ECO:0000256" key="2">
    <source>
        <dbReference type="ARBA" id="ARBA00006434"/>
    </source>
</evidence>
<dbReference type="PROSITE" id="PS50283">
    <property type="entry name" value="NA_SOLUT_SYMP_3"/>
    <property type="match status" value="1"/>
</dbReference>
<evidence type="ECO:0000313" key="8">
    <source>
        <dbReference type="EMBL" id="KAK2723967.1"/>
    </source>
</evidence>
<organism evidence="8 9">
    <name type="scientific">Artemia franciscana</name>
    <name type="common">Brine shrimp</name>
    <name type="synonym">Artemia sanfranciscana</name>
    <dbReference type="NCBI Taxonomy" id="6661"/>
    <lineage>
        <taxon>Eukaryota</taxon>
        <taxon>Metazoa</taxon>
        <taxon>Ecdysozoa</taxon>
        <taxon>Arthropoda</taxon>
        <taxon>Crustacea</taxon>
        <taxon>Branchiopoda</taxon>
        <taxon>Anostraca</taxon>
        <taxon>Artemiidae</taxon>
        <taxon>Artemia</taxon>
    </lineage>
</organism>
<feature type="transmembrane region" description="Helical" evidence="7">
    <location>
        <begin position="295"/>
        <end position="316"/>
    </location>
</feature>
<dbReference type="InterPro" id="IPR001734">
    <property type="entry name" value="Na/solute_symporter"/>
</dbReference>
<feature type="transmembrane region" description="Helical" evidence="7">
    <location>
        <begin position="195"/>
        <end position="215"/>
    </location>
</feature>
<comment type="caution">
    <text evidence="8">The sequence shown here is derived from an EMBL/GenBank/DDBJ whole genome shotgun (WGS) entry which is preliminary data.</text>
</comment>
<feature type="transmembrane region" description="Helical" evidence="7">
    <location>
        <begin position="468"/>
        <end position="490"/>
    </location>
</feature>
<dbReference type="AlphaFoldDB" id="A0AA88ILJ8"/>
<dbReference type="EMBL" id="JAVRJZ010000004">
    <property type="protein sequence ID" value="KAK2723967.1"/>
    <property type="molecule type" value="Genomic_DNA"/>
</dbReference>
<feature type="transmembrane region" description="Helical" evidence="7">
    <location>
        <begin position="514"/>
        <end position="536"/>
    </location>
</feature>
<comment type="subcellular location">
    <subcellularLocation>
        <location evidence="1">Membrane</location>
        <topology evidence="1">Multi-pass membrane protein</topology>
    </subcellularLocation>
</comment>
<feature type="transmembrane region" description="Helical" evidence="7">
    <location>
        <begin position="256"/>
        <end position="274"/>
    </location>
</feature>
<keyword evidence="4 7" id="KW-1133">Transmembrane helix</keyword>
<comment type="similarity">
    <text evidence="2 6">Belongs to the sodium:solute symporter (SSF) (TC 2.A.21) family.</text>
</comment>
<evidence type="ECO:0000313" key="9">
    <source>
        <dbReference type="Proteomes" id="UP001187531"/>
    </source>
</evidence>
<feature type="transmembrane region" description="Helical" evidence="7">
    <location>
        <begin position="50"/>
        <end position="80"/>
    </location>
</feature>
<evidence type="ECO:0000256" key="3">
    <source>
        <dbReference type="ARBA" id="ARBA00022692"/>
    </source>
</evidence>
<evidence type="ECO:0000256" key="6">
    <source>
        <dbReference type="RuleBase" id="RU362091"/>
    </source>
</evidence>
<dbReference type="PANTHER" id="PTHR11819">
    <property type="entry name" value="SOLUTE CARRIER FAMILY 5"/>
    <property type="match status" value="1"/>
</dbReference>
<protein>
    <submittedName>
        <fullName evidence="8">Uncharacterized protein</fullName>
    </submittedName>
</protein>
<dbReference type="Proteomes" id="UP001187531">
    <property type="component" value="Unassembled WGS sequence"/>
</dbReference>
<dbReference type="InterPro" id="IPR018212">
    <property type="entry name" value="Na/solute_symporter_CS"/>
</dbReference>
<name>A0AA88ILJ8_ARTSF</name>
<feature type="transmembrane region" description="Helical" evidence="7">
    <location>
        <begin position="404"/>
        <end position="425"/>
    </location>
</feature>
<accession>A0AA88ILJ8</accession>
<feature type="transmembrane region" description="Helical" evidence="7">
    <location>
        <begin position="125"/>
        <end position="151"/>
    </location>
</feature>
<keyword evidence="5 7" id="KW-0472">Membrane</keyword>
<dbReference type="GO" id="GO:0005412">
    <property type="term" value="F:D-glucose:sodium symporter activity"/>
    <property type="evidence" value="ECO:0007669"/>
    <property type="project" value="TreeGrafter"/>
</dbReference>